<evidence type="ECO:0000256" key="1">
    <source>
        <dbReference type="SAM" id="MobiDB-lite"/>
    </source>
</evidence>
<feature type="transmembrane region" description="Helical" evidence="2">
    <location>
        <begin position="135"/>
        <end position="152"/>
    </location>
</feature>
<feature type="compositionally biased region" description="Low complexity" evidence="1">
    <location>
        <begin position="202"/>
        <end position="212"/>
    </location>
</feature>
<feature type="transmembrane region" description="Helical" evidence="2">
    <location>
        <begin position="172"/>
        <end position="194"/>
    </location>
</feature>
<keyword evidence="2" id="KW-0472">Membrane</keyword>
<evidence type="ECO:0000256" key="2">
    <source>
        <dbReference type="SAM" id="Phobius"/>
    </source>
</evidence>
<feature type="region of interest" description="Disordered" evidence="1">
    <location>
        <begin position="197"/>
        <end position="231"/>
    </location>
</feature>
<feature type="compositionally biased region" description="Basic residues" evidence="1">
    <location>
        <begin position="213"/>
        <end position="231"/>
    </location>
</feature>
<feature type="transmembrane region" description="Helical" evidence="2">
    <location>
        <begin position="74"/>
        <end position="94"/>
    </location>
</feature>
<keyword evidence="2" id="KW-1133">Transmembrane helix</keyword>
<gene>
    <name evidence="3" type="ORF">GCM10010969_22310</name>
</gene>
<sequence>MREKTERNLKNFLGFNASLLLASNLLWGALFSLMPFGFWNAKIFTAILAITVVELVIIWIWWKSPNMPLSRCNSLTSYVQLLTMNVIFSLSLYQLTWGSVWFWVFLGVFVVVWALSVFSLEYLAAALRTPKGEKWMLLPLGALAIFFTLGGLSAYKGQEGIIMELLTDYGKAWYVSLFMYVMGLFLMFLTGNLVRKKDPKKQSSQKSSGSQASRKKLSRKQRLKKSSRSSG</sequence>
<feature type="transmembrane region" description="Helical" evidence="2">
    <location>
        <begin position="100"/>
        <end position="123"/>
    </location>
</feature>
<feature type="transmembrane region" description="Helical" evidence="2">
    <location>
        <begin position="12"/>
        <end position="31"/>
    </location>
</feature>
<evidence type="ECO:0000313" key="3">
    <source>
        <dbReference type="EMBL" id="GGO00746.1"/>
    </source>
</evidence>
<protein>
    <submittedName>
        <fullName evidence="3">Uncharacterized protein</fullName>
    </submittedName>
</protein>
<evidence type="ECO:0000313" key="4">
    <source>
        <dbReference type="Proteomes" id="UP000606653"/>
    </source>
</evidence>
<organism evidence="3 4">
    <name type="scientific">Saccharibacillus kuerlensis</name>
    <dbReference type="NCBI Taxonomy" id="459527"/>
    <lineage>
        <taxon>Bacteria</taxon>
        <taxon>Bacillati</taxon>
        <taxon>Bacillota</taxon>
        <taxon>Bacilli</taxon>
        <taxon>Bacillales</taxon>
        <taxon>Paenibacillaceae</taxon>
        <taxon>Saccharibacillus</taxon>
    </lineage>
</organism>
<reference evidence="4" key="1">
    <citation type="journal article" date="2019" name="Int. J. Syst. Evol. Microbiol.">
        <title>The Global Catalogue of Microorganisms (GCM) 10K type strain sequencing project: providing services to taxonomists for standard genome sequencing and annotation.</title>
        <authorList>
            <consortium name="The Broad Institute Genomics Platform"/>
            <consortium name="The Broad Institute Genome Sequencing Center for Infectious Disease"/>
            <person name="Wu L."/>
            <person name="Ma J."/>
        </authorList>
    </citation>
    <scope>NUCLEOTIDE SEQUENCE [LARGE SCALE GENOMIC DNA]</scope>
    <source>
        <strain evidence="4">CGMCC 1.6964</strain>
    </source>
</reference>
<name>A0ABQ2L3A0_9BACL</name>
<accession>A0ABQ2L3A0</accession>
<comment type="caution">
    <text evidence="3">The sequence shown here is derived from an EMBL/GenBank/DDBJ whole genome shotgun (WGS) entry which is preliminary data.</text>
</comment>
<dbReference type="EMBL" id="BMLN01000005">
    <property type="protein sequence ID" value="GGO00746.1"/>
    <property type="molecule type" value="Genomic_DNA"/>
</dbReference>
<keyword evidence="4" id="KW-1185">Reference proteome</keyword>
<proteinExistence type="predicted"/>
<keyword evidence="2" id="KW-0812">Transmembrane</keyword>
<dbReference type="Proteomes" id="UP000606653">
    <property type="component" value="Unassembled WGS sequence"/>
</dbReference>
<feature type="transmembrane region" description="Helical" evidence="2">
    <location>
        <begin position="43"/>
        <end position="62"/>
    </location>
</feature>